<dbReference type="Pfam" id="PF07715">
    <property type="entry name" value="Plug"/>
    <property type="match status" value="1"/>
</dbReference>
<keyword evidence="6" id="KW-0998">Cell outer membrane</keyword>
<evidence type="ECO:0000313" key="11">
    <source>
        <dbReference type="Proteomes" id="UP001626537"/>
    </source>
</evidence>
<gene>
    <name evidence="10" type="ORF">R0135_04815</name>
</gene>
<evidence type="ECO:0000256" key="5">
    <source>
        <dbReference type="ARBA" id="ARBA00023136"/>
    </source>
</evidence>
<dbReference type="InterPro" id="IPR037066">
    <property type="entry name" value="Plug_dom_sf"/>
</dbReference>
<dbReference type="EMBL" id="CP136864">
    <property type="protein sequence ID" value="WOJ94486.1"/>
    <property type="molecule type" value="Genomic_DNA"/>
</dbReference>
<organism evidence="10 11">
    <name type="scientific">Congregibacter variabilis</name>
    <dbReference type="NCBI Taxonomy" id="3081200"/>
    <lineage>
        <taxon>Bacteria</taxon>
        <taxon>Pseudomonadati</taxon>
        <taxon>Pseudomonadota</taxon>
        <taxon>Gammaproteobacteria</taxon>
        <taxon>Cellvibrionales</taxon>
        <taxon>Halieaceae</taxon>
        <taxon>Congregibacter</taxon>
    </lineage>
</organism>
<comment type="subcellular location">
    <subcellularLocation>
        <location evidence="1">Cell outer membrane</location>
        <topology evidence="1">Multi-pass membrane protein</topology>
    </subcellularLocation>
</comment>
<dbReference type="Gene3D" id="2.170.130.10">
    <property type="entry name" value="TonB-dependent receptor, plug domain"/>
    <property type="match status" value="1"/>
</dbReference>
<keyword evidence="5" id="KW-0472">Membrane</keyword>
<evidence type="ECO:0000259" key="8">
    <source>
        <dbReference type="Pfam" id="PF07715"/>
    </source>
</evidence>
<dbReference type="Gene3D" id="2.60.40.1120">
    <property type="entry name" value="Carboxypeptidase-like, regulatory domain"/>
    <property type="match status" value="1"/>
</dbReference>
<feature type="domain" description="TonB-dependent transporter Oar-like beta-barrel" evidence="9">
    <location>
        <begin position="252"/>
        <end position="316"/>
    </location>
</feature>
<dbReference type="Gene3D" id="2.40.170.20">
    <property type="entry name" value="TonB-dependent receptor, beta-barrel domain"/>
    <property type="match status" value="1"/>
</dbReference>
<evidence type="ECO:0000256" key="6">
    <source>
        <dbReference type="ARBA" id="ARBA00023237"/>
    </source>
</evidence>
<feature type="signal peptide" evidence="7">
    <location>
        <begin position="1"/>
        <end position="35"/>
    </location>
</feature>
<dbReference type="SUPFAM" id="SSF56935">
    <property type="entry name" value="Porins"/>
    <property type="match status" value="1"/>
</dbReference>
<keyword evidence="7" id="KW-0732">Signal</keyword>
<feature type="chain" id="PRO_5045427355" evidence="7">
    <location>
        <begin position="36"/>
        <end position="1005"/>
    </location>
</feature>
<keyword evidence="11" id="KW-1185">Reference proteome</keyword>
<dbReference type="InterPro" id="IPR012910">
    <property type="entry name" value="Plug_dom"/>
</dbReference>
<evidence type="ECO:0000256" key="1">
    <source>
        <dbReference type="ARBA" id="ARBA00004571"/>
    </source>
</evidence>
<dbReference type="InterPro" id="IPR039426">
    <property type="entry name" value="TonB-dep_rcpt-like"/>
</dbReference>
<dbReference type="InterPro" id="IPR008969">
    <property type="entry name" value="CarboxyPept-like_regulatory"/>
</dbReference>
<dbReference type="RefSeq" id="WP_407349122.1">
    <property type="nucleotide sequence ID" value="NZ_CP136864.1"/>
</dbReference>
<dbReference type="InterPro" id="IPR057601">
    <property type="entry name" value="Oar-like_b-barrel"/>
</dbReference>
<accession>A0ABZ0I8S0</accession>
<keyword evidence="4" id="KW-0812">Transmembrane</keyword>
<reference evidence="10 11" key="1">
    <citation type="submission" date="2023-10" db="EMBL/GenBank/DDBJ databases">
        <title>Two novel species belonging to the OM43/NOR5 clade.</title>
        <authorList>
            <person name="Park M."/>
        </authorList>
    </citation>
    <scope>NUCLEOTIDE SEQUENCE [LARGE SCALE GENOMIC DNA]</scope>
    <source>
        <strain evidence="10 11">IMCC43200</strain>
    </source>
</reference>
<proteinExistence type="predicted"/>
<keyword evidence="2" id="KW-0813">Transport</keyword>
<dbReference type="Pfam" id="PF13620">
    <property type="entry name" value="CarboxypepD_reg"/>
    <property type="match status" value="1"/>
</dbReference>
<evidence type="ECO:0000256" key="2">
    <source>
        <dbReference type="ARBA" id="ARBA00022448"/>
    </source>
</evidence>
<feature type="domain" description="TonB-dependent transporter Oar-like beta-barrel" evidence="9">
    <location>
        <begin position="365"/>
        <end position="881"/>
    </location>
</feature>
<feature type="domain" description="TonB-dependent receptor plug" evidence="8">
    <location>
        <begin position="144"/>
        <end position="244"/>
    </location>
</feature>
<evidence type="ECO:0000256" key="4">
    <source>
        <dbReference type="ARBA" id="ARBA00022692"/>
    </source>
</evidence>
<dbReference type="SUPFAM" id="SSF49464">
    <property type="entry name" value="Carboxypeptidase regulatory domain-like"/>
    <property type="match status" value="1"/>
</dbReference>
<name>A0ABZ0I8S0_9GAMM</name>
<keyword evidence="10" id="KW-0675">Receptor</keyword>
<dbReference type="Proteomes" id="UP001626537">
    <property type="component" value="Chromosome"/>
</dbReference>
<keyword evidence="3" id="KW-1134">Transmembrane beta strand</keyword>
<protein>
    <submittedName>
        <fullName evidence="10">TonB-dependent receptor</fullName>
    </submittedName>
</protein>
<sequence length="1005" mass="110307">MKKTLTQVFVRKALVSAIAGASIVAGATLAVPAYAQETSAAVRGVVSDASGQPISGAEVEIKSLATGVSKRATTDGTGSYFIRQLPAGVEYSISVTAQGEGTARTERFPLTVGESAQMDYRLGSSLEEVVVMGRSISVADTAIGPTAVFDAKALQDSPAINRNINDVIGQDPRIYIDQSGTADAIQCNGANPRFNSLTLDGVRLNDGFGLNSNGYPTQRMPFPFDAVSSVAVEMAPMSVVYGGFSACNINAVTKSGGNELFGSVFMDYTSDAMQGDSLEGESVEVPDYDETRYGFEVGGALIKDKLFFYGAYEKYEGVDFNNRGAIGSGAINEVQVTQAELDEIRQIANDVYGYAPGTSSPGTFDFEDEKYIAKLDWYATDTQRVAVTYNYNESFNVTESDGDLNEFEFADHFYNRGAELETIIASLYSDWTPNFSTELRVARTDVDFLQAPRAGNDFGEIRVELENVDVYFGGDDSRHANELNYTIDQLVFRGRYQLGAHTITGGIEREEYDIFNLFYQHVDTEIRFDGIDNLRNGLADRVYYGNALSNNQDDIAESFSYAINYLYLQDEWQVNDKLTMTFGLRYDRYETSDAPNLNQNFQDSYGFGNNATLDGRDLIQPRFGVAYEFSEDVSLRAGVGLFSGGNPNVWLSNTYSNTSTTAVQARINGVDLFSQNYVNCEEGVPTGPGYCVPQDIADIVSAGDGSNFEIVYLDPDFEVPSEWKYTAGVTWYAPMDWTVTADLQISRGQDTAIYKRGDLERVGTNDLGYPIYDSVRDPSFVLTNSKNGNESESLSFSGFKSWDNGLDLRVGYAWTQAEDVNPMGSSVAFSNYIFRAFEDPQAETLGTSDWQIEHRVTAVLNYTADFFNGYETRVSLFGQWNSGLPYSLTLDGGAGTIGAYGFQPFLDFEPNVLPVGGERNSETGSSFGKVDMRITQELPGFSPEHRGSLFVVVDNLTNLINDEWGVFRQPNRPGVTQADLDNGASQQRVGGTSLWSMRVGVNYSF</sequence>
<dbReference type="InterPro" id="IPR036942">
    <property type="entry name" value="Beta-barrel_TonB_sf"/>
</dbReference>
<evidence type="ECO:0000313" key="10">
    <source>
        <dbReference type="EMBL" id="WOJ94486.1"/>
    </source>
</evidence>
<dbReference type="PANTHER" id="PTHR30069:SF46">
    <property type="entry name" value="OAR PROTEIN"/>
    <property type="match status" value="1"/>
</dbReference>
<dbReference type="Pfam" id="PF25183">
    <property type="entry name" value="OMP_b-brl_4"/>
    <property type="match status" value="2"/>
</dbReference>
<dbReference type="PANTHER" id="PTHR30069">
    <property type="entry name" value="TONB-DEPENDENT OUTER MEMBRANE RECEPTOR"/>
    <property type="match status" value="1"/>
</dbReference>
<evidence type="ECO:0000259" key="9">
    <source>
        <dbReference type="Pfam" id="PF25183"/>
    </source>
</evidence>
<evidence type="ECO:0000256" key="3">
    <source>
        <dbReference type="ARBA" id="ARBA00022452"/>
    </source>
</evidence>
<evidence type="ECO:0000256" key="7">
    <source>
        <dbReference type="SAM" id="SignalP"/>
    </source>
</evidence>